<comment type="subcellular location">
    <subcellularLocation>
        <location evidence="2">Membrane</location>
    </subcellularLocation>
</comment>
<keyword evidence="9" id="KW-0812">Transmembrane</keyword>
<evidence type="ECO:0000313" key="12">
    <source>
        <dbReference type="Proteomes" id="UP000594800"/>
    </source>
</evidence>
<evidence type="ECO:0000256" key="7">
    <source>
        <dbReference type="ARBA" id="ARBA00022777"/>
    </source>
</evidence>
<keyword evidence="9" id="KW-1133">Transmembrane helix</keyword>
<dbReference type="Pfam" id="PF07568">
    <property type="entry name" value="HisKA_2"/>
    <property type="match status" value="1"/>
</dbReference>
<dbReference type="GO" id="GO:0007165">
    <property type="term" value="P:signal transduction"/>
    <property type="evidence" value="ECO:0007669"/>
    <property type="project" value="InterPro"/>
</dbReference>
<dbReference type="InterPro" id="IPR011495">
    <property type="entry name" value="Sig_transdc_His_kin_sub2_dim/P"/>
</dbReference>
<evidence type="ECO:0000259" key="10">
    <source>
        <dbReference type="PROSITE" id="PS50885"/>
    </source>
</evidence>
<dbReference type="EC" id="2.7.13.3" evidence="3"/>
<keyword evidence="6" id="KW-0547">Nucleotide-binding</keyword>
<proteinExistence type="predicted"/>
<dbReference type="GO" id="GO:0004673">
    <property type="term" value="F:protein histidine kinase activity"/>
    <property type="evidence" value="ECO:0007669"/>
    <property type="project" value="UniProtKB-EC"/>
</dbReference>
<dbReference type="Proteomes" id="UP000594800">
    <property type="component" value="Chromosome"/>
</dbReference>
<comment type="catalytic activity">
    <reaction evidence="1">
        <text>ATP + protein L-histidine = ADP + protein N-phospho-L-histidine.</text>
        <dbReference type="EC" id="2.7.13.3"/>
    </reaction>
</comment>
<accession>A0A7S9LNK0</accession>
<keyword evidence="5" id="KW-0808">Transferase</keyword>
<dbReference type="SMART" id="SM00304">
    <property type="entry name" value="HAMP"/>
    <property type="match status" value="1"/>
</dbReference>
<evidence type="ECO:0000256" key="6">
    <source>
        <dbReference type="ARBA" id="ARBA00022741"/>
    </source>
</evidence>
<dbReference type="CDD" id="cd18774">
    <property type="entry name" value="PDC2_HK_sensor"/>
    <property type="match status" value="1"/>
</dbReference>
<dbReference type="GO" id="GO:0005524">
    <property type="term" value="F:ATP binding"/>
    <property type="evidence" value="ECO:0007669"/>
    <property type="project" value="UniProtKB-KW"/>
</dbReference>
<evidence type="ECO:0000256" key="2">
    <source>
        <dbReference type="ARBA" id="ARBA00004370"/>
    </source>
</evidence>
<gene>
    <name evidence="11" type="ORF">I0K15_11225</name>
</gene>
<dbReference type="PANTHER" id="PTHR41523">
    <property type="entry name" value="TWO-COMPONENT SYSTEM SENSOR PROTEIN"/>
    <property type="match status" value="1"/>
</dbReference>
<feature type="transmembrane region" description="Helical" evidence="9">
    <location>
        <begin position="270"/>
        <end position="296"/>
    </location>
</feature>
<organism evidence="11 12">
    <name type="scientific">Pontivivens ytuae</name>
    <dbReference type="NCBI Taxonomy" id="2789856"/>
    <lineage>
        <taxon>Bacteria</taxon>
        <taxon>Pseudomonadati</taxon>
        <taxon>Pseudomonadota</taxon>
        <taxon>Alphaproteobacteria</taxon>
        <taxon>Rhodobacterales</taxon>
        <taxon>Paracoccaceae</taxon>
        <taxon>Pontivivens</taxon>
    </lineage>
</organism>
<dbReference type="SUPFAM" id="SSF55874">
    <property type="entry name" value="ATPase domain of HSP90 chaperone/DNA topoisomerase II/histidine kinase"/>
    <property type="match status" value="1"/>
</dbReference>
<dbReference type="KEGG" id="poz:I0K15_11225"/>
<dbReference type="InterPro" id="IPR003660">
    <property type="entry name" value="HAMP_dom"/>
</dbReference>
<evidence type="ECO:0000256" key="1">
    <source>
        <dbReference type="ARBA" id="ARBA00000085"/>
    </source>
</evidence>
<dbReference type="Gene3D" id="3.30.450.20">
    <property type="entry name" value="PAS domain"/>
    <property type="match status" value="2"/>
</dbReference>
<evidence type="ECO:0000256" key="4">
    <source>
        <dbReference type="ARBA" id="ARBA00022553"/>
    </source>
</evidence>
<dbReference type="GO" id="GO:0016020">
    <property type="term" value="C:membrane"/>
    <property type="evidence" value="ECO:0007669"/>
    <property type="project" value="UniProtKB-SubCell"/>
</dbReference>
<keyword evidence="4" id="KW-0597">Phosphoprotein</keyword>
<dbReference type="InterPro" id="IPR036890">
    <property type="entry name" value="HATPase_C_sf"/>
</dbReference>
<name>A0A7S9LNK0_9RHOB</name>
<dbReference type="Pfam" id="PF00672">
    <property type="entry name" value="HAMP"/>
    <property type="match status" value="1"/>
</dbReference>
<dbReference type="RefSeq" id="WP_196101611.1">
    <property type="nucleotide sequence ID" value="NZ_CP064942.1"/>
</dbReference>
<evidence type="ECO:0000256" key="9">
    <source>
        <dbReference type="SAM" id="Phobius"/>
    </source>
</evidence>
<keyword evidence="7" id="KW-0418">Kinase</keyword>
<evidence type="ECO:0000313" key="11">
    <source>
        <dbReference type="EMBL" id="QPH52397.1"/>
    </source>
</evidence>
<dbReference type="AlphaFoldDB" id="A0A7S9LNK0"/>
<evidence type="ECO:0000256" key="5">
    <source>
        <dbReference type="ARBA" id="ARBA00022679"/>
    </source>
</evidence>
<protein>
    <recommendedName>
        <fullName evidence="3">histidine kinase</fullName>
        <ecNumber evidence="3">2.7.13.3</ecNumber>
    </recommendedName>
</protein>
<dbReference type="PROSITE" id="PS50885">
    <property type="entry name" value="HAMP"/>
    <property type="match status" value="1"/>
</dbReference>
<keyword evidence="12" id="KW-1185">Reference proteome</keyword>
<keyword evidence="8" id="KW-0067">ATP-binding</keyword>
<evidence type="ECO:0000256" key="3">
    <source>
        <dbReference type="ARBA" id="ARBA00012438"/>
    </source>
</evidence>
<dbReference type="PANTHER" id="PTHR41523:SF8">
    <property type="entry name" value="ETHYLENE RESPONSE SENSOR PROTEIN"/>
    <property type="match status" value="1"/>
</dbReference>
<dbReference type="Gene3D" id="3.30.565.10">
    <property type="entry name" value="Histidine kinase-like ATPase, C-terminal domain"/>
    <property type="match status" value="1"/>
</dbReference>
<evidence type="ECO:0000256" key="8">
    <source>
        <dbReference type="ARBA" id="ARBA00022840"/>
    </source>
</evidence>
<feature type="domain" description="HAMP" evidence="10">
    <location>
        <begin position="298"/>
        <end position="352"/>
    </location>
</feature>
<dbReference type="EMBL" id="CP064942">
    <property type="protein sequence ID" value="QPH52397.1"/>
    <property type="molecule type" value="Genomic_DNA"/>
</dbReference>
<reference evidence="11 12" key="1">
    <citation type="submission" date="2020-11" db="EMBL/GenBank/DDBJ databases">
        <title>Description of Pontivivens ytuae sp. nov. isolated from deep sea sediment of Mariana Trench.</title>
        <authorList>
            <person name="Wang Z."/>
            <person name="Sun Q.-L."/>
            <person name="Xu X.-D."/>
            <person name="Tang Y.-Z."/>
            <person name="Zhang J."/>
        </authorList>
    </citation>
    <scope>NUCLEOTIDE SEQUENCE [LARGE SCALE GENOMIC DNA]</scope>
    <source>
        <strain evidence="11 12">MT2928</strain>
    </source>
</reference>
<keyword evidence="9" id="KW-0472">Membrane</keyword>
<sequence>MRNLSLAWQIVLLLSLALLPIGGFAVFEAVRTSGRNETLLAAELLRVANRAAEVERLEIAEGFGSAKALARSAAVASGDRAQCSAELTDFINASTRYVFAGFIEADGFLRCSSVGDVIRDFREDEGFRLQIENPTRTVTVVESGAVSRQAVLIVSHPVIVDGAWRGTLSLSVPRDVVRLFDAVDDSVGELQVALVDDSGQFLARSDYAIEQSWWLPVGLADRATEPETGPYVFRENDTRGTSRLYAYVPIVEGELAGIFSLPNTPGNATGLATVATAIALPVSIWILCIMLAYFAMRRLVVDPVRRINRSILAFKGGNRGFAIRPLPPAPGELGDLGESFTEMARTVNEGERELSNLVEEKTVLLLEVYHRVKNNLQLIISIMNIQLRSTTSERERATILRLRERIMGLALVHQRLYETPSLTAVPADGLVSEIIQNLTEGGDDETGQAAILTELDSFPMNPDQAVPFSLLVTEALLNALKYTCHQKDDARITVQLRLEDGTVHLLVENTIDPDVIDSDSLSSSGIGHRLIGAFVLQLAGRIERERTESLYRLDLRFDHVTPSDAPERIGAPGRQGLRRVS</sequence>